<organism evidence="2 3">
    <name type="scientific">Amantichitinum ursilacus</name>
    <dbReference type="NCBI Taxonomy" id="857265"/>
    <lineage>
        <taxon>Bacteria</taxon>
        <taxon>Pseudomonadati</taxon>
        <taxon>Pseudomonadota</taxon>
        <taxon>Betaproteobacteria</taxon>
        <taxon>Neisseriales</taxon>
        <taxon>Chitinibacteraceae</taxon>
        <taxon>Amantichitinum</taxon>
    </lineage>
</organism>
<protein>
    <submittedName>
        <fullName evidence="2">Uncharacterized protein</fullName>
    </submittedName>
</protein>
<sequence length="133" mass="14392">MALPDVVDNAVSLVPPPRDFTGALLIAQALFGLVVFGVWPTYQMAAHAVVATRDLGRVTGWHRLSDNPPRRIVITEQGRVAFADLWQPQLQQRLELRSLHNGEQLLCPHGAPLSGGDVTEAETGCVPVLQPAV</sequence>
<evidence type="ECO:0000256" key="1">
    <source>
        <dbReference type="SAM" id="Phobius"/>
    </source>
</evidence>
<dbReference type="AlphaFoldDB" id="A0A0N0XJU2"/>
<keyword evidence="1" id="KW-0472">Membrane</keyword>
<accession>A0A0N0XJU2</accession>
<reference evidence="2 3" key="1">
    <citation type="submission" date="2015-07" db="EMBL/GenBank/DDBJ databases">
        <title>Draft genome sequence of the Amantichitinum ursilacus IGB-41, a new chitin-degrading bacterium.</title>
        <authorList>
            <person name="Kirstahler P."/>
            <person name="Guenther M."/>
            <person name="Grumaz C."/>
            <person name="Rupp S."/>
            <person name="Zibek S."/>
            <person name="Sohn K."/>
        </authorList>
    </citation>
    <scope>NUCLEOTIDE SEQUENCE [LARGE SCALE GENOMIC DNA]</scope>
    <source>
        <strain evidence="2 3">IGB-41</strain>
    </source>
</reference>
<dbReference type="EMBL" id="LAQT01000009">
    <property type="protein sequence ID" value="KPC52626.1"/>
    <property type="molecule type" value="Genomic_DNA"/>
</dbReference>
<evidence type="ECO:0000313" key="3">
    <source>
        <dbReference type="Proteomes" id="UP000037939"/>
    </source>
</evidence>
<name>A0A0N0XJU2_9NEIS</name>
<keyword evidence="3" id="KW-1185">Reference proteome</keyword>
<dbReference type="Proteomes" id="UP000037939">
    <property type="component" value="Unassembled WGS sequence"/>
</dbReference>
<keyword evidence="1" id="KW-1133">Transmembrane helix</keyword>
<feature type="transmembrane region" description="Helical" evidence="1">
    <location>
        <begin position="20"/>
        <end position="39"/>
    </location>
</feature>
<dbReference type="RefSeq" id="WP_053938106.1">
    <property type="nucleotide sequence ID" value="NZ_LAQT01000009.1"/>
</dbReference>
<keyword evidence="1" id="KW-0812">Transmembrane</keyword>
<comment type="caution">
    <text evidence="2">The sequence shown here is derived from an EMBL/GenBank/DDBJ whole genome shotgun (WGS) entry which is preliminary data.</text>
</comment>
<proteinExistence type="predicted"/>
<evidence type="ECO:0000313" key="2">
    <source>
        <dbReference type="EMBL" id="KPC52626.1"/>
    </source>
</evidence>
<gene>
    <name evidence="2" type="ORF">WG78_12300</name>
</gene>